<dbReference type="Gene3D" id="3.30.457.10">
    <property type="entry name" value="Copper amine oxidase-like, N-terminal domain"/>
    <property type="match status" value="1"/>
</dbReference>
<gene>
    <name evidence="3" type="ORF">PACILC2_23060</name>
</gene>
<evidence type="ECO:0000313" key="3">
    <source>
        <dbReference type="EMBL" id="GIQ63738.1"/>
    </source>
</evidence>
<dbReference type="InterPro" id="IPR012854">
    <property type="entry name" value="Cu_amine_oxidase-like_N"/>
</dbReference>
<sequence length="105" mass="12219">MESETANGDVHSTRQGIGPDSPNEKMQSGDRTYTLDVPPKIYKQRLYVPVRFVAEWFDGEAKWDAQTRTVLIKDKSPYITSIWRWRKSRATSYISRAHRSKTGKR</sequence>
<feature type="region of interest" description="Disordered" evidence="1">
    <location>
        <begin position="1"/>
        <end position="34"/>
    </location>
</feature>
<dbReference type="InterPro" id="IPR036582">
    <property type="entry name" value="Mao_N_sf"/>
</dbReference>
<evidence type="ECO:0000313" key="4">
    <source>
        <dbReference type="Proteomes" id="UP000680304"/>
    </source>
</evidence>
<organism evidence="3 4">
    <name type="scientific">Paenibacillus cisolokensis</name>
    <dbReference type="NCBI Taxonomy" id="1658519"/>
    <lineage>
        <taxon>Bacteria</taxon>
        <taxon>Bacillati</taxon>
        <taxon>Bacillota</taxon>
        <taxon>Bacilli</taxon>
        <taxon>Bacillales</taxon>
        <taxon>Paenibacillaceae</taxon>
        <taxon>Paenibacillus</taxon>
    </lineage>
</organism>
<dbReference type="SUPFAM" id="SSF55383">
    <property type="entry name" value="Copper amine oxidase, domain N"/>
    <property type="match status" value="1"/>
</dbReference>
<evidence type="ECO:0000259" key="2">
    <source>
        <dbReference type="Pfam" id="PF07833"/>
    </source>
</evidence>
<evidence type="ECO:0000256" key="1">
    <source>
        <dbReference type="SAM" id="MobiDB-lite"/>
    </source>
</evidence>
<dbReference type="Pfam" id="PF07833">
    <property type="entry name" value="Cu_amine_oxidN1"/>
    <property type="match status" value="1"/>
</dbReference>
<feature type="domain" description="Copper amine oxidase-like N-terminal" evidence="2">
    <location>
        <begin position="28"/>
        <end position="72"/>
    </location>
</feature>
<accession>A0ABN2VU32</accession>
<comment type="caution">
    <text evidence="3">The sequence shown here is derived from an EMBL/GenBank/DDBJ whole genome shotgun (WGS) entry which is preliminary data.</text>
</comment>
<reference evidence="3 4" key="1">
    <citation type="submission" date="2021-04" db="EMBL/GenBank/DDBJ databases">
        <title>Draft genome sequence of Paenibacillus cisolokensis, LC2-13A.</title>
        <authorList>
            <person name="Uke A."/>
            <person name="Chhe C."/>
            <person name="Baramee S."/>
            <person name="Kosugi A."/>
        </authorList>
    </citation>
    <scope>NUCLEOTIDE SEQUENCE [LARGE SCALE GENOMIC DNA]</scope>
    <source>
        <strain evidence="3 4">LC2-13A</strain>
    </source>
</reference>
<dbReference type="EMBL" id="BOVJ01000069">
    <property type="protein sequence ID" value="GIQ63738.1"/>
    <property type="molecule type" value="Genomic_DNA"/>
</dbReference>
<dbReference type="Proteomes" id="UP000680304">
    <property type="component" value="Unassembled WGS sequence"/>
</dbReference>
<keyword evidence="4" id="KW-1185">Reference proteome</keyword>
<protein>
    <recommendedName>
        <fullName evidence="2">Copper amine oxidase-like N-terminal domain-containing protein</fullName>
    </recommendedName>
</protein>
<proteinExistence type="predicted"/>
<name>A0ABN2VU32_9BACL</name>